<accession>A0A433RWU5</accession>
<dbReference type="OrthoDB" id="2455125at2"/>
<proteinExistence type="predicted"/>
<dbReference type="Proteomes" id="UP000288623">
    <property type="component" value="Unassembled WGS sequence"/>
</dbReference>
<evidence type="ECO:0000313" key="1">
    <source>
        <dbReference type="EMBL" id="RUS57751.1"/>
    </source>
</evidence>
<comment type="caution">
    <text evidence="1">The sequence shown here is derived from an EMBL/GenBank/DDBJ whole genome shotgun (WGS) entry which is preliminary data.</text>
</comment>
<dbReference type="RefSeq" id="WP_126989693.1">
    <property type="nucleotide sequence ID" value="NZ_JTFC01000012.1"/>
</dbReference>
<organism evidence="1 2">
    <name type="scientific">Candidatus Kurthia intestinigallinarum</name>
    <dbReference type="NCBI Taxonomy" id="1562256"/>
    <lineage>
        <taxon>Bacteria</taxon>
        <taxon>Bacillati</taxon>
        <taxon>Bacillota</taxon>
        <taxon>Bacilli</taxon>
        <taxon>Bacillales</taxon>
        <taxon>Caryophanaceae</taxon>
        <taxon>Kurthia</taxon>
    </lineage>
</organism>
<name>A0A433RWU5_9BACL</name>
<dbReference type="EMBL" id="JTFC01000012">
    <property type="protein sequence ID" value="RUS57751.1"/>
    <property type="molecule type" value="Genomic_DNA"/>
</dbReference>
<keyword evidence="2" id="KW-1185">Reference proteome</keyword>
<reference evidence="1 2" key="1">
    <citation type="submission" date="2014-11" db="EMBL/GenBank/DDBJ databases">
        <title>Genome sequence and analysis of novel Kurthia sp.</title>
        <authorList>
            <person name="Lawson J.N."/>
            <person name="Gonzalez J.E."/>
            <person name="Rinauldi L."/>
            <person name="Xuan Z."/>
            <person name="Firman A."/>
            <person name="Shaddox L."/>
            <person name="Trudeau A."/>
            <person name="Shah S."/>
            <person name="Reiman D."/>
        </authorList>
    </citation>
    <scope>NUCLEOTIDE SEQUENCE [LARGE SCALE GENOMIC DNA]</scope>
    <source>
        <strain evidence="1 2">3B1D</strain>
    </source>
</reference>
<sequence>MNYEQLPPTLLIKKEWKPLAICEIVQPYFVASYPEQVIEWSEDAYMLSVDEEYESSASFKKLLKVINEDFFELQPYNKATLIERVEKNSEYVRMKIEPLLKQSDSARQKPVKKAEPVTKVTEPPKKIKKETQKSLVESQIKEISDPLVKKAVEMIQKEEIPADLVHVELEQPIERIIEKEHLYSNSSSTFQILRDLVTKPDFTKNENGTYSKDILGMDGSLQGQAEIRTNEEIQRLPADTVEKKKVWFSLMESAITSLDELSADLFDLISYLWMVSSKNSEGYIHFESDEALKLKYADPYRQNFKTRERERFAIMQRVAALSSVWIAVENDDFIIVNEANLEDRTEYDLTNFQPMFQIGSLEMAYDKKTGKAKGIYSLTIKPSSLLAYYLTDNTQAFGYLDYKVFQYNYYQKRPHKRLVRFLNYEWKVRTEDLLEPFTVEALNHAMDLNPRYTGSKNREKLETVLDELMQDSVIKSWYYETQFTDAEIADQRYWYKNEWQKVQVVILPPDVVVEENRKLLIPQTISNEIYTEAKQEKERRTLSPEMLKEIKEVRNIPLSVIAEEANVSYSAVQRYLKTAKLPKKKETVQQLEQWVNEWYVLTQEAEIIEEIEVLENK</sequence>
<dbReference type="AlphaFoldDB" id="A0A433RWU5"/>
<evidence type="ECO:0000313" key="2">
    <source>
        <dbReference type="Proteomes" id="UP000288623"/>
    </source>
</evidence>
<gene>
    <name evidence="1" type="ORF">QI30_04130</name>
</gene>
<protein>
    <submittedName>
        <fullName evidence="1">Transcriptional regulator</fullName>
    </submittedName>
</protein>